<dbReference type="GO" id="GO:0005634">
    <property type="term" value="C:nucleus"/>
    <property type="evidence" value="ECO:0007669"/>
    <property type="project" value="UniProtKB-SubCell"/>
</dbReference>
<feature type="domain" description="Myb-like" evidence="7">
    <location>
        <begin position="63"/>
        <end position="108"/>
    </location>
</feature>
<evidence type="ECO:0000256" key="6">
    <source>
        <dbReference type="SAM" id="MobiDB-lite"/>
    </source>
</evidence>
<dbReference type="InterPro" id="IPR017930">
    <property type="entry name" value="Myb_dom"/>
</dbReference>
<dbReference type="FunFam" id="1.10.10.60:FF:000023">
    <property type="entry name" value="protein REVEILLE 6 isoform X1"/>
    <property type="match status" value="1"/>
</dbReference>
<proteinExistence type="predicted"/>
<gene>
    <name evidence="10" type="ORF">PAHAL_5G479400</name>
</gene>
<evidence type="ECO:0000256" key="5">
    <source>
        <dbReference type="ARBA" id="ARBA00023242"/>
    </source>
</evidence>
<dbReference type="InterPro" id="IPR009057">
    <property type="entry name" value="Homeodomain-like_sf"/>
</dbReference>
<dbReference type="GO" id="GO:0003677">
    <property type="term" value="F:DNA binding"/>
    <property type="evidence" value="ECO:0007669"/>
    <property type="project" value="UniProtKB-KW"/>
</dbReference>
<organism evidence="10">
    <name type="scientific">Panicum hallii</name>
    <dbReference type="NCBI Taxonomy" id="206008"/>
    <lineage>
        <taxon>Eukaryota</taxon>
        <taxon>Viridiplantae</taxon>
        <taxon>Streptophyta</taxon>
        <taxon>Embryophyta</taxon>
        <taxon>Tracheophyta</taxon>
        <taxon>Spermatophyta</taxon>
        <taxon>Magnoliopsida</taxon>
        <taxon>Liliopsida</taxon>
        <taxon>Poales</taxon>
        <taxon>Poaceae</taxon>
        <taxon>PACMAD clade</taxon>
        <taxon>Panicoideae</taxon>
        <taxon>Panicodae</taxon>
        <taxon>Paniceae</taxon>
        <taxon>Panicinae</taxon>
        <taxon>Panicum</taxon>
        <taxon>Panicum sect. Panicum</taxon>
    </lineage>
</organism>
<dbReference type="SMART" id="SM00717">
    <property type="entry name" value="SANT"/>
    <property type="match status" value="1"/>
</dbReference>
<dbReference type="Pfam" id="PF24904">
    <property type="entry name" value="RVE6"/>
    <property type="match status" value="1"/>
</dbReference>
<dbReference type="Proteomes" id="UP000243499">
    <property type="component" value="Chromosome 5"/>
</dbReference>
<dbReference type="PROSITE" id="PS51294">
    <property type="entry name" value="HTH_MYB"/>
    <property type="match status" value="1"/>
</dbReference>
<dbReference type="NCBIfam" id="TIGR01557">
    <property type="entry name" value="myb_SHAQKYF"/>
    <property type="match status" value="1"/>
</dbReference>
<reference evidence="10" key="1">
    <citation type="submission" date="2018-04" db="EMBL/GenBank/DDBJ databases">
        <title>WGS assembly of Panicum hallii.</title>
        <authorList>
            <person name="Lovell J."/>
            <person name="Jenkins J."/>
            <person name="Lowry D."/>
            <person name="Mamidi S."/>
            <person name="Sreedasyam A."/>
            <person name="Weng X."/>
            <person name="Barry K."/>
            <person name="Bonette J."/>
            <person name="Campitelli B."/>
            <person name="Daum C."/>
            <person name="Gordon S."/>
            <person name="Gould B."/>
            <person name="Lipzen A."/>
            <person name="Macqueen A."/>
            <person name="Palacio-Mejia J."/>
            <person name="Plott C."/>
            <person name="Shakirov E."/>
            <person name="Shu S."/>
            <person name="Yoshinaga Y."/>
            <person name="Zane M."/>
            <person name="Rokhsar D."/>
            <person name="Grimwood J."/>
            <person name="Schmutz J."/>
            <person name="Juenger T."/>
        </authorList>
    </citation>
    <scope>NUCLEOTIDE SEQUENCE [LARGE SCALE GENOMIC DNA]</scope>
    <source>
        <strain evidence="10">FIL2</strain>
    </source>
</reference>
<keyword evidence="2" id="KW-0805">Transcription regulation</keyword>
<sequence>MGPSSSLAPLDMRVCVYIVQGENLSAWVLGDSIASGPSRGEMERGNEAPGKKARKPYTMTKPREPWSAEEHGRFLDALLMFGRDWKKIEEHVRTKTTIQIRSHAQKYFLKVQKLGLAAGLPPAHPRRRFTMMEQQNSAAGSSAAAVPLLHGEPHSAPVAVPGPSDAVAHGCIGWNSPGDLPADGSSGCFSSEMRCLDWAGVSASGIPAWLNSDAQSQIAPPATLPGGSQFIGAPSFGSTSMVWAGSSTSGGSAIDSVQDEDEQIELPLSPDDLHFAQVYRFVGDVFDPNTPIPVEAHLQKLKDMDDITVKTILLVLRNLETNLSALQFEPIRRLLSTYDPRRGLFGQL</sequence>
<dbReference type="InterPro" id="IPR001005">
    <property type="entry name" value="SANT/Myb"/>
</dbReference>
<evidence type="ECO:0000256" key="1">
    <source>
        <dbReference type="ARBA" id="ARBA00004123"/>
    </source>
</evidence>
<evidence type="ECO:0000256" key="4">
    <source>
        <dbReference type="ARBA" id="ARBA00023163"/>
    </source>
</evidence>
<evidence type="ECO:0000259" key="9">
    <source>
        <dbReference type="PROSITE" id="PS51294"/>
    </source>
</evidence>
<dbReference type="Gramene" id="PVH39326">
    <property type="protein sequence ID" value="PVH39326"/>
    <property type="gene ID" value="PAHAL_5G479400"/>
</dbReference>
<feature type="domain" description="SANT" evidence="8">
    <location>
        <begin position="61"/>
        <end position="112"/>
    </location>
</feature>
<protein>
    <submittedName>
        <fullName evidence="10">Uncharacterized protein</fullName>
    </submittedName>
</protein>
<dbReference type="EMBL" id="CM008050">
    <property type="protein sequence ID" value="PVH39326.1"/>
    <property type="molecule type" value="Genomic_DNA"/>
</dbReference>
<dbReference type="GO" id="GO:0010468">
    <property type="term" value="P:regulation of gene expression"/>
    <property type="evidence" value="ECO:0007669"/>
    <property type="project" value="UniProtKB-ARBA"/>
</dbReference>
<dbReference type="PANTHER" id="PTHR12802:SF97">
    <property type="entry name" value="OS01G0156000 PROTEIN"/>
    <property type="match status" value="1"/>
</dbReference>
<dbReference type="PROSITE" id="PS50090">
    <property type="entry name" value="MYB_LIKE"/>
    <property type="match status" value="1"/>
</dbReference>
<dbReference type="AlphaFoldDB" id="A0A2T8INW4"/>
<evidence type="ECO:0000256" key="2">
    <source>
        <dbReference type="ARBA" id="ARBA00023015"/>
    </source>
</evidence>
<dbReference type="PROSITE" id="PS51293">
    <property type="entry name" value="SANT"/>
    <property type="match status" value="1"/>
</dbReference>
<feature type="domain" description="HTH myb-type" evidence="9">
    <location>
        <begin position="58"/>
        <end position="112"/>
    </location>
</feature>
<dbReference type="InterPro" id="IPR017884">
    <property type="entry name" value="SANT_dom"/>
</dbReference>
<dbReference type="PANTHER" id="PTHR12802">
    <property type="entry name" value="SWI/SNF COMPLEX-RELATED"/>
    <property type="match status" value="1"/>
</dbReference>
<dbReference type="SUPFAM" id="SSF46689">
    <property type="entry name" value="Homeodomain-like"/>
    <property type="match status" value="1"/>
</dbReference>
<comment type="subcellular location">
    <subcellularLocation>
        <location evidence="1">Nucleus</location>
    </subcellularLocation>
</comment>
<accession>A0A2T8INW4</accession>
<feature type="compositionally biased region" description="Basic and acidic residues" evidence="6">
    <location>
        <begin position="40"/>
        <end position="50"/>
    </location>
</feature>
<dbReference type="CDD" id="cd00167">
    <property type="entry name" value="SANT"/>
    <property type="match status" value="1"/>
</dbReference>
<keyword evidence="4" id="KW-0804">Transcription</keyword>
<evidence type="ECO:0000256" key="3">
    <source>
        <dbReference type="ARBA" id="ARBA00023125"/>
    </source>
</evidence>
<name>A0A2T8INW4_9POAL</name>
<dbReference type="InterPro" id="IPR006447">
    <property type="entry name" value="Myb_dom_plants"/>
</dbReference>
<keyword evidence="5" id="KW-0539">Nucleus</keyword>
<feature type="region of interest" description="Disordered" evidence="6">
    <location>
        <begin position="36"/>
        <end position="65"/>
    </location>
</feature>
<evidence type="ECO:0000259" key="7">
    <source>
        <dbReference type="PROSITE" id="PS50090"/>
    </source>
</evidence>
<dbReference type="Pfam" id="PF00249">
    <property type="entry name" value="Myb_DNA-binding"/>
    <property type="match status" value="1"/>
</dbReference>
<dbReference type="Gene3D" id="1.10.10.60">
    <property type="entry name" value="Homeodomain-like"/>
    <property type="match status" value="1"/>
</dbReference>
<keyword evidence="3" id="KW-0238">DNA-binding</keyword>
<evidence type="ECO:0000313" key="10">
    <source>
        <dbReference type="EMBL" id="PVH39326.1"/>
    </source>
</evidence>
<evidence type="ECO:0000259" key="8">
    <source>
        <dbReference type="PROSITE" id="PS51293"/>
    </source>
</evidence>